<evidence type="ECO:0000313" key="2">
    <source>
        <dbReference type="EMBL" id="MZI94739.1"/>
    </source>
</evidence>
<name>A0A7X4LMN0_9VIBR</name>
<evidence type="ECO:0000313" key="3">
    <source>
        <dbReference type="Proteomes" id="UP000462621"/>
    </source>
</evidence>
<protein>
    <recommendedName>
        <fullName evidence="4">Lipoprotein</fullName>
    </recommendedName>
</protein>
<gene>
    <name evidence="2" type="ORF">F9817_16285</name>
</gene>
<feature type="compositionally biased region" description="Polar residues" evidence="1">
    <location>
        <begin position="31"/>
        <end position="61"/>
    </location>
</feature>
<feature type="region of interest" description="Disordered" evidence="1">
    <location>
        <begin position="19"/>
        <end position="95"/>
    </location>
</feature>
<feature type="region of interest" description="Disordered" evidence="1">
    <location>
        <begin position="110"/>
        <end position="138"/>
    </location>
</feature>
<evidence type="ECO:0008006" key="4">
    <source>
        <dbReference type="Google" id="ProtNLM"/>
    </source>
</evidence>
<organism evidence="2 3">
    <name type="scientific">Vibrio eleionomae</name>
    <dbReference type="NCBI Taxonomy" id="2653505"/>
    <lineage>
        <taxon>Bacteria</taxon>
        <taxon>Pseudomonadati</taxon>
        <taxon>Pseudomonadota</taxon>
        <taxon>Gammaproteobacteria</taxon>
        <taxon>Vibrionales</taxon>
        <taxon>Vibrionaceae</taxon>
        <taxon>Vibrio</taxon>
    </lineage>
</organism>
<dbReference type="EMBL" id="WEKT01000035">
    <property type="protein sequence ID" value="MZI94739.1"/>
    <property type="molecule type" value="Genomic_DNA"/>
</dbReference>
<dbReference type="PROSITE" id="PS51257">
    <property type="entry name" value="PROKAR_LIPOPROTEIN"/>
    <property type="match status" value="1"/>
</dbReference>
<accession>A0A7X4LMN0</accession>
<evidence type="ECO:0000256" key="1">
    <source>
        <dbReference type="SAM" id="MobiDB-lite"/>
    </source>
</evidence>
<proteinExistence type="predicted"/>
<sequence length="172" mass="18174">MKKSILALSVLTVILAGCDGNSDKTEPKADQQPSATVEQNASPAASGDISPNVNEPTSSAPTAVDPLQKKTSDLDWQGSYQGSLPGADGKNVDTTITLNEDQTFTMTQQIDGKDKKTEGKFAWSPEGTTLSLDNGKGKPEQYAIEDGTLIKLDAAGNKVSGDMASQYELHKK</sequence>
<dbReference type="Gene3D" id="2.40.128.640">
    <property type="match status" value="1"/>
</dbReference>
<dbReference type="RefSeq" id="WP_161157215.1">
    <property type="nucleotide sequence ID" value="NZ_WEKT01000035.1"/>
</dbReference>
<reference evidence="2 3" key="1">
    <citation type="submission" date="2019-10" db="EMBL/GenBank/DDBJ databases">
        <title>Vibrio sp. nov. isolated from a shrimp pond.</title>
        <authorList>
            <person name="Gomez-Gil B."/>
            <person name="Enciso-Ibarra J."/>
            <person name="Enciso-Ibarra K."/>
            <person name="Bolan-Mejia C."/>
        </authorList>
    </citation>
    <scope>NUCLEOTIDE SEQUENCE [LARGE SCALE GENOMIC DNA]</scope>
    <source>
        <strain evidence="2 3">CAIM 722</strain>
    </source>
</reference>
<dbReference type="AlphaFoldDB" id="A0A7X4LMN0"/>
<dbReference type="Proteomes" id="UP000462621">
    <property type="component" value="Unassembled WGS sequence"/>
</dbReference>
<keyword evidence="3" id="KW-1185">Reference proteome</keyword>
<dbReference type="Pfam" id="PF04170">
    <property type="entry name" value="NlpE"/>
    <property type="match status" value="1"/>
</dbReference>
<comment type="caution">
    <text evidence="2">The sequence shown here is derived from an EMBL/GenBank/DDBJ whole genome shotgun (WGS) entry which is preliminary data.</text>
</comment>
<dbReference type="InterPro" id="IPR007298">
    <property type="entry name" value="Cu-R_lipoprotein_NlpE"/>
</dbReference>